<dbReference type="InterPro" id="IPR036322">
    <property type="entry name" value="WD40_repeat_dom_sf"/>
</dbReference>
<dbReference type="OrthoDB" id="6531018at2759"/>
<protein>
    <submittedName>
        <fullName evidence="2">Uncharacterized protein</fullName>
    </submittedName>
</protein>
<sequence length="343" mass="38824">YLKWYRFQHIPRPDRYLDTECRQLSHSFGSSRLYIQNITTIAVTGTLVITGHRSGEVYVNDVYNGVEPVLITRHMEPINDIALVNLMDEDMFEFHKHTPNGLNEDYPTDYPSFSAHHHMVSISFDKRVITSVIADHRLHRHFEMCALLERNFMKVRVCRDLLAVSDESQDEVSLFRMSLSKVGVVGLDHQLRLELIAKISCPQQFYKRCPLNDWLKSADFITSIALYGSVLACASFHGYVFVHSFTAPEHLHYLTHHKPLVNRRVTTDQIISVAITDNGLDLMVGVATKTTLYTLNCSPKAKLLDTCSSSPSPSPSPVSPEVIDISSSSSVRSSDVEVIDIED</sequence>
<organism evidence="2">
    <name type="scientific">Oppiella nova</name>
    <dbReference type="NCBI Taxonomy" id="334625"/>
    <lineage>
        <taxon>Eukaryota</taxon>
        <taxon>Metazoa</taxon>
        <taxon>Ecdysozoa</taxon>
        <taxon>Arthropoda</taxon>
        <taxon>Chelicerata</taxon>
        <taxon>Arachnida</taxon>
        <taxon>Acari</taxon>
        <taxon>Acariformes</taxon>
        <taxon>Sarcoptiformes</taxon>
        <taxon>Oribatida</taxon>
        <taxon>Brachypylina</taxon>
        <taxon>Oppioidea</taxon>
        <taxon>Oppiidae</taxon>
        <taxon>Oppiella</taxon>
    </lineage>
</organism>
<name>A0A7R9MHG3_9ACAR</name>
<evidence type="ECO:0000313" key="3">
    <source>
        <dbReference type="Proteomes" id="UP000728032"/>
    </source>
</evidence>
<dbReference type="EMBL" id="OC931400">
    <property type="protein sequence ID" value="CAD7659121.1"/>
    <property type="molecule type" value="Genomic_DNA"/>
</dbReference>
<dbReference type="SUPFAM" id="SSF50978">
    <property type="entry name" value="WD40 repeat-like"/>
    <property type="match status" value="1"/>
</dbReference>
<reference evidence="2" key="1">
    <citation type="submission" date="2020-11" db="EMBL/GenBank/DDBJ databases">
        <authorList>
            <person name="Tran Van P."/>
        </authorList>
    </citation>
    <scope>NUCLEOTIDE SEQUENCE</scope>
</reference>
<dbReference type="EMBL" id="CAJPVJ010016575">
    <property type="protein sequence ID" value="CAG2176283.1"/>
    <property type="molecule type" value="Genomic_DNA"/>
</dbReference>
<accession>A0A7R9MHG3</accession>
<dbReference type="AlphaFoldDB" id="A0A7R9MHG3"/>
<feature type="non-terminal residue" evidence="2">
    <location>
        <position position="1"/>
    </location>
</feature>
<feature type="region of interest" description="Disordered" evidence="1">
    <location>
        <begin position="308"/>
        <end position="343"/>
    </location>
</feature>
<evidence type="ECO:0000256" key="1">
    <source>
        <dbReference type="SAM" id="MobiDB-lite"/>
    </source>
</evidence>
<evidence type="ECO:0000313" key="2">
    <source>
        <dbReference type="EMBL" id="CAD7659121.1"/>
    </source>
</evidence>
<dbReference type="Gene3D" id="2.130.10.10">
    <property type="entry name" value="YVTN repeat-like/Quinoprotein amine dehydrogenase"/>
    <property type="match status" value="1"/>
</dbReference>
<gene>
    <name evidence="2" type="ORF">ONB1V03_LOCUS15717</name>
</gene>
<keyword evidence="3" id="KW-1185">Reference proteome</keyword>
<dbReference type="InterPro" id="IPR015943">
    <property type="entry name" value="WD40/YVTN_repeat-like_dom_sf"/>
</dbReference>
<dbReference type="Proteomes" id="UP000728032">
    <property type="component" value="Unassembled WGS sequence"/>
</dbReference>
<feature type="compositionally biased region" description="Low complexity" evidence="1">
    <location>
        <begin position="319"/>
        <end position="333"/>
    </location>
</feature>
<proteinExistence type="predicted"/>